<reference evidence="1 2" key="1">
    <citation type="submission" date="2021-08" db="EMBL/GenBank/DDBJ databases">
        <title>WGS assembly of Ceratopteris richardii.</title>
        <authorList>
            <person name="Marchant D.B."/>
            <person name="Chen G."/>
            <person name="Jenkins J."/>
            <person name="Shu S."/>
            <person name="Leebens-Mack J."/>
            <person name="Grimwood J."/>
            <person name="Schmutz J."/>
            <person name="Soltis P."/>
            <person name="Soltis D."/>
            <person name="Chen Z.-H."/>
        </authorList>
    </citation>
    <scope>NUCLEOTIDE SEQUENCE [LARGE SCALE GENOMIC DNA]</scope>
    <source>
        <strain evidence="1">Whitten #5841</strain>
        <tissue evidence="1">Leaf</tissue>
    </source>
</reference>
<accession>A0A8T2RHM1</accession>
<sequence length="133" mass="15797">MRFRMRSIILDLEIHIWTYSFTNSTIKRISDQPRFRLSWKSRKSSTFEKNIMFKGKISVYILQEHLLSNTVLPADKCTTAFHTFCHVALLSTDVMYICSFMNINIFFFPKKNIDIHPSVETFSYAIHWEKAFS</sequence>
<proteinExistence type="predicted"/>
<dbReference type="AlphaFoldDB" id="A0A8T2RHM1"/>
<evidence type="ECO:0000313" key="1">
    <source>
        <dbReference type="EMBL" id="KAH7295207.1"/>
    </source>
</evidence>
<keyword evidence="2" id="KW-1185">Reference proteome</keyword>
<dbReference type="EMBL" id="CM035432">
    <property type="protein sequence ID" value="KAH7295207.1"/>
    <property type="molecule type" value="Genomic_DNA"/>
</dbReference>
<name>A0A8T2RHM1_CERRI</name>
<comment type="caution">
    <text evidence="1">The sequence shown here is derived from an EMBL/GenBank/DDBJ whole genome shotgun (WGS) entry which is preliminary data.</text>
</comment>
<dbReference type="Proteomes" id="UP000825935">
    <property type="component" value="Chromosome 27"/>
</dbReference>
<organism evidence="1 2">
    <name type="scientific">Ceratopteris richardii</name>
    <name type="common">Triangle waterfern</name>
    <dbReference type="NCBI Taxonomy" id="49495"/>
    <lineage>
        <taxon>Eukaryota</taxon>
        <taxon>Viridiplantae</taxon>
        <taxon>Streptophyta</taxon>
        <taxon>Embryophyta</taxon>
        <taxon>Tracheophyta</taxon>
        <taxon>Polypodiopsida</taxon>
        <taxon>Polypodiidae</taxon>
        <taxon>Polypodiales</taxon>
        <taxon>Pteridineae</taxon>
        <taxon>Pteridaceae</taxon>
        <taxon>Parkerioideae</taxon>
        <taxon>Ceratopteris</taxon>
    </lineage>
</organism>
<evidence type="ECO:0000313" key="2">
    <source>
        <dbReference type="Proteomes" id="UP000825935"/>
    </source>
</evidence>
<protein>
    <submittedName>
        <fullName evidence="1">Uncharacterized protein</fullName>
    </submittedName>
</protein>
<gene>
    <name evidence="1" type="ORF">KP509_27G037100</name>
</gene>